<dbReference type="PANTHER" id="PTHR24111:SF0">
    <property type="entry name" value="LEUCINE-RICH REPEAT-CONTAINING PROTEIN"/>
    <property type="match status" value="1"/>
</dbReference>
<organism evidence="2 3">
    <name type="scientific">Amblyomma americanum</name>
    <name type="common">Lone star tick</name>
    <dbReference type="NCBI Taxonomy" id="6943"/>
    <lineage>
        <taxon>Eukaryota</taxon>
        <taxon>Metazoa</taxon>
        <taxon>Ecdysozoa</taxon>
        <taxon>Arthropoda</taxon>
        <taxon>Chelicerata</taxon>
        <taxon>Arachnida</taxon>
        <taxon>Acari</taxon>
        <taxon>Parasitiformes</taxon>
        <taxon>Ixodida</taxon>
        <taxon>Ixodoidea</taxon>
        <taxon>Ixodidae</taxon>
        <taxon>Amblyomminae</taxon>
        <taxon>Amblyomma</taxon>
    </lineage>
</organism>
<reference evidence="2 3" key="1">
    <citation type="journal article" date="2023" name="Arcadia Sci">
        <title>De novo assembly of a long-read Amblyomma americanum tick genome.</title>
        <authorList>
            <person name="Chou S."/>
            <person name="Poskanzer K.E."/>
            <person name="Rollins M."/>
            <person name="Thuy-Boun P.S."/>
        </authorList>
    </citation>
    <scope>NUCLEOTIDE SEQUENCE [LARGE SCALE GENOMIC DNA]</scope>
    <source>
        <strain evidence="2">F_SG_1</strain>
        <tissue evidence="2">Salivary glands</tissue>
    </source>
</reference>
<dbReference type="Proteomes" id="UP001321473">
    <property type="component" value="Unassembled WGS sequence"/>
</dbReference>
<dbReference type="EMBL" id="JARKHS020034153">
    <property type="protein sequence ID" value="KAK8758413.1"/>
    <property type="molecule type" value="Genomic_DNA"/>
</dbReference>
<accession>A0AAQ4D7H3</accession>
<sequence>MSDLSPELFSSANEAYARLRELKTILSDHGANLKAQCVQDSPHSCELPLQLQRWNRVLGIIGVQLRELTNCGELAVVCSHGIYGTHAKCAIERSVLLFHWLLMSHRCVTVLRMETWGVFDCHMYATVFCDAVAKCTALRNLQFCVQFPGTWTCEQLLDAVQSLPKLEEIICKGFDVTLGYKNMTALAHAIGTKSKLNRLMIEDFCDGPHMPHHTPGMWYIVAALQSNTALSDLSIDVSWMTGEDCRLFSQYIKESTSLKSLRLFSWTSRPALSVSDIAGAVEYSEALVSLQLVRFVMDTSEAWALARSLSSAQKVEQLELVFCLLVSAEQNSVPRSGSEMEGDSRMQPFVHMVRNVQSLRRLRLPLCLSTPEDPMVVFDAFANEAFVEDLRLDYHFYSYAIDSCRVVGESGNGVEMVIDYICSGRSLLKEITECARDVSLFLLVNETAPAVGRFKELLTLHNLSTLTVEVRVRIQAEQAEALAQFLRITESLSKITIKFEAQSTVSMVLLDGLSHNTSITTLIIEGWCTTKRAGHLLADIVCSSKKFRALTYNLYLRSPSRAFFSRLSKYIQNNITLLSVTTGDVAVPAKQLDCIREVLARNGQLLVRAARFVSGHAFDKTGAEALELIGPDPMLVDKVQEMSSVNKKEAADMTRKRLRDLDDMDGFMRAAGVVRDSVICKESLDGRPGLDALPWLCWHHLRQYLRLVDVVEEP</sequence>
<dbReference type="InterPro" id="IPR032675">
    <property type="entry name" value="LRR_dom_sf"/>
</dbReference>
<comment type="caution">
    <text evidence="2">The sequence shown here is derived from an EMBL/GenBank/DDBJ whole genome shotgun (WGS) entry which is preliminary data.</text>
</comment>
<proteinExistence type="predicted"/>
<protein>
    <recommendedName>
        <fullName evidence="4">Nlr family card domain protein</fullName>
    </recommendedName>
</protein>
<dbReference type="Gene3D" id="3.80.10.10">
    <property type="entry name" value="Ribonuclease Inhibitor"/>
    <property type="match status" value="2"/>
</dbReference>
<evidence type="ECO:0000256" key="1">
    <source>
        <dbReference type="ARBA" id="ARBA00022737"/>
    </source>
</evidence>
<dbReference type="InterPro" id="IPR052201">
    <property type="entry name" value="LRR-containing_regulator"/>
</dbReference>
<name>A0AAQ4D7H3_AMBAM</name>
<evidence type="ECO:0008006" key="4">
    <source>
        <dbReference type="Google" id="ProtNLM"/>
    </source>
</evidence>
<evidence type="ECO:0000313" key="3">
    <source>
        <dbReference type="Proteomes" id="UP001321473"/>
    </source>
</evidence>
<keyword evidence="3" id="KW-1185">Reference proteome</keyword>
<dbReference type="AlphaFoldDB" id="A0AAQ4D7H3"/>
<dbReference type="SUPFAM" id="SSF52047">
    <property type="entry name" value="RNI-like"/>
    <property type="match status" value="2"/>
</dbReference>
<gene>
    <name evidence="2" type="ORF">V5799_003956</name>
</gene>
<keyword evidence="1" id="KW-0677">Repeat</keyword>
<evidence type="ECO:0000313" key="2">
    <source>
        <dbReference type="EMBL" id="KAK8758413.1"/>
    </source>
</evidence>
<dbReference type="PANTHER" id="PTHR24111">
    <property type="entry name" value="LEUCINE-RICH REPEAT-CONTAINING PROTEIN 34"/>
    <property type="match status" value="1"/>
</dbReference>